<keyword evidence="1" id="KW-0808">Transferase</keyword>
<dbReference type="EMBL" id="NRHA01000011">
    <property type="protein sequence ID" value="PCC53875.1"/>
    <property type="molecule type" value="Genomic_DNA"/>
</dbReference>
<evidence type="ECO:0000313" key="1">
    <source>
        <dbReference type="EMBL" id="PCC53875.1"/>
    </source>
</evidence>
<dbReference type="InterPro" id="IPR017926">
    <property type="entry name" value="GATASE"/>
</dbReference>
<dbReference type="CDD" id="cd01741">
    <property type="entry name" value="GATase1_1"/>
    <property type="match status" value="1"/>
</dbReference>
<proteinExistence type="predicted"/>
<dbReference type="RefSeq" id="WP_096146320.1">
    <property type="nucleotide sequence ID" value="NZ_CP025332.1"/>
</dbReference>
<accession>A0A2A3ZR75</accession>
<dbReference type="AlphaFoldDB" id="A0A2A3ZR75"/>
<organism evidence="1 2">
    <name type="scientific">Brevibacterium aurantiacum</name>
    <dbReference type="NCBI Taxonomy" id="273384"/>
    <lineage>
        <taxon>Bacteria</taxon>
        <taxon>Bacillati</taxon>
        <taxon>Actinomycetota</taxon>
        <taxon>Actinomycetes</taxon>
        <taxon>Micrococcales</taxon>
        <taxon>Brevibacteriaceae</taxon>
        <taxon>Brevibacterium</taxon>
    </lineage>
</organism>
<comment type="caution">
    <text evidence="1">The sequence shown here is derived from an EMBL/GenBank/DDBJ whole genome shotgun (WGS) entry which is preliminary data.</text>
</comment>
<reference evidence="1 2" key="1">
    <citation type="journal article" date="2017" name="Elife">
        <title>Extensive horizontal gene transfer in cheese-associated bacteria.</title>
        <authorList>
            <person name="Bonham K.S."/>
            <person name="Wolfe B.E."/>
            <person name="Dutton R.J."/>
        </authorList>
    </citation>
    <scope>NUCLEOTIDE SEQUENCE [LARGE SCALE GENOMIC DNA]</scope>
    <source>
        <strain evidence="1 2">738_8</strain>
    </source>
</reference>
<dbReference type="Gene3D" id="3.40.50.880">
    <property type="match status" value="1"/>
</dbReference>
<dbReference type="PANTHER" id="PTHR42695">
    <property type="entry name" value="GLUTAMINE AMIDOTRANSFERASE YLR126C-RELATED"/>
    <property type="match status" value="1"/>
</dbReference>
<dbReference type="InterPro" id="IPR029062">
    <property type="entry name" value="Class_I_gatase-like"/>
</dbReference>
<dbReference type="InterPro" id="IPR044992">
    <property type="entry name" value="ChyE-like"/>
</dbReference>
<gene>
    <name evidence="1" type="ORF">CIK59_08840</name>
</gene>
<sequence>MTRVLVIVNDIESQPGLLTQWMVSENIEFDLRIGGVSRLPAPSALSAYDGLIMLGGGYMPDETDRAPWLESEAQLSRHALETDLPQFGICLGGQLIAHVIGGDVRARTGAPEKGYTWIDMTEEATQDPVFSAVGTRAAFVESHVDRIVDLPPEATLLATSAACRFQAFRLGNAWGTQFHPESSGRNIRNWDAKKLQELGFDKDTLLKEAEEWGEDSQREAKALLTAFLDVVRNRHE</sequence>
<dbReference type="PROSITE" id="PS51273">
    <property type="entry name" value="GATASE_TYPE_1"/>
    <property type="match status" value="1"/>
</dbReference>
<dbReference type="SUPFAM" id="SSF52317">
    <property type="entry name" value="Class I glutamine amidotransferase-like"/>
    <property type="match status" value="1"/>
</dbReference>
<protein>
    <submittedName>
        <fullName evidence="1">Amino transferase</fullName>
    </submittedName>
</protein>
<dbReference type="GO" id="GO:0016740">
    <property type="term" value="F:transferase activity"/>
    <property type="evidence" value="ECO:0007669"/>
    <property type="project" value="UniProtKB-KW"/>
</dbReference>
<evidence type="ECO:0000313" key="2">
    <source>
        <dbReference type="Proteomes" id="UP000217881"/>
    </source>
</evidence>
<name>A0A2A3ZR75_BREAU</name>
<dbReference type="GO" id="GO:0005829">
    <property type="term" value="C:cytosol"/>
    <property type="evidence" value="ECO:0007669"/>
    <property type="project" value="TreeGrafter"/>
</dbReference>
<dbReference type="Proteomes" id="UP000217881">
    <property type="component" value="Unassembled WGS sequence"/>
</dbReference>
<dbReference type="Pfam" id="PF00117">
    <property type="entry name" value="GATase"/>
    <property type="match status" value="1"/>
</dbReference>
<dbReference type="PANTHER" id="PTHR42695:SF5">
    <property type="entry name" value="GLUTAMINE AMIDOTRANSFERASE YLR126C-RELATED"/>
    <property type="match status" value="1"/>
</dbReference>